<comment type="function">
    <text evidence="13">The RuvA-RuvB-RuvC complex processes Holliday junction (HJ) DNA during genetic recombination and DNA repair. Endonuclease that resolves HJ intermediates. Cleaves cruciform DNA by making single-stranded nicks across the HJ at symmetrical positions within the homologous arms, yielding a 5'-phosphate and a 3'-hydroxyl group; requires a central core of homology in the junction. The consensus cleavage sequence is 5'-(A/T)TT(C/G)-3'. Cleavage occurs on the 3'-side of the TT dinucleotide at the point of strand exchange. HJ branch migration catalyzed by RuvA-RuvB allows RuvC to scan DNA until it finds its consensus sequence, where it cleaves and resolves the cruciform DNA.</text>
</comment>
<comment type="subcellular location">
    <subcellularLocation>
        <location evidence="13">Cytoplasm</location>
    </subcellularLocation>
</comment>
<evidence type="ECO:0000256" key="6">
    <source>
        <dbReference type="ARBA" id="ARBA00022763"/>
    </source>
</evidence>
<keyword evidence="7 13" id="KW-0378">Hydrolase</keyword>
<evidence type="ECO:0000313" key="15">
    <source>
        <dbReference type="EMBL" id="MBZ1351658.1"/>
    </source>
</evidence>
<feature type="binding site" evidence="13">
    <location>
        <position position="7"/>
    </location>
    <ligand>
        <name>Mg(2+)</name>
        <dbReference type="ChEBI" id="CHEBI:18420"/>
        <label>1</label>
    </ligand>
</feature>
<evidence type="ECO:0000256" key="13">
    <source>
        <dbReference type="HAMAP-Rule" id="MF_00034"/>
    </source>
</evidence>
<dbReference type="PANTHER" id="PTHR30194:SF3">
    <property type="entry name" value="CROSSOVER JUNCTION ENDODEOXYRIBONUCLEASE RUVC"/>
    <property type="match status" value="1"/>
</dbReference>
<dbReference type="GO" id="GO:0005737">
    <property type="term" value="C:cytoplasm"/>
    <property type="evidence" value="ECO:0007669"/>
    <property type="project" value="UniProtKB-SubCell"/>
</dbReference>
<dbReference type="PANTHER" id="PTHR30194">
    <property type="entry name" value="CROSSOVER JUNCTION ENDODEOXYRIBONUCLEASE RUVC"/>
    <property type="match status" value="1"/>
</dbReference>
<evidence type="ECO:0000256" key="10">
    <source>
        <dbReference type="ARBA" id="ARBA00023172"/>
    </source>
</evidence>
<dbReference type="GO" id="GO:0000287">
    <property type="term" value="F:magnesium ion binding"/>
    <property type="evidence" value="ECO:0007669"/>
    <property type="project" value="UniProtKB-UniRule"/>
</dbReference>
<dbReference type="GO" id="GO:0008821">
    <property type="term" value="F:crossover junction DNA endonuclease activity"/>
    <property type="evidence" value="ECO:0007669"/>
    <property type="project" value="UniProtKB-UniRule"/>
</dbReference>
<evidence type="ECO:0000256" key="9">
    <source>
        <dbReference type="ARBA" id="ARBA00023125"/>
    </source>
</evidence>
<feature type="binding site" evidence="13">
    <location>
        <position position="67"/>
    </location>
    <ligand>
        <name>Mg(2+)</name>
        <dbReference type="ChEBI" id="CHEBI:18420"/>
        <label>2</label>
    </ligand>
</feature>
<comment type="caution">
    <text evidence="15">The sequence shown here is derived from an EMBL/GenBank/DDBJ whole genome shotgun (WGS) entry which is preliminary data.</text>
</comment>
<dbReference type="AlphaFoldDB" id="A0A953NBU8"/>
<comment type="similarity">
    <text evidence="1 13">Belongs to the RuvC family.</text>
</comment>
<dbReference type="EMBL" id="JAHXRI010000010">
    <property type="protein sequence ID" value="MBZ1351658.1"/>
    <property type="molecule type" value="Genomic_DNA"/>
</dbReference>
<comment type="subunit">
    <text evidence="13">Homodimer which binds Holliday junction (HJ) DNA. The HJ becomes 2-fold symmetrical on binding to RuvC with unstacked arms; it has a different conformation from HJ DNA in complex with RuvA. In the full resolvosome a probable DNA-RuvA(4)-RuvB(12)-RuvC(2) complex forms which resolves the HJ.</text>
</comment>
<evidence type="ECO:0000256" key="7">
    <source>
        <dbReference type="ARBA" id="ARBA00022801"/>
    </source>
</evidence>
<dbReference type="InterPro" id="IPR036397">
    <property type="entry name" value="RNaseH_sf"/>
</dbReference>
<evidence type="ECO:0000256" key="1">
    <source>
        <dbReference type="ARBA" id="ARBA00009518"/>
    </source>
</evidence>
<evidence type="ECO:0000256" key="12">
    <source>
        <dbReference type="ARBA" id="ARBA00029354"/>
    </source>
</evidence>
<evidence type="ECO:0000256" key="5">
    <source>
        <dbReference type="ARBA" id="ARBA00022759"/>
    </source>
</evidence>
<dbReference type="FunFam" id="3.30.420.10:FF:000002">
    <property type="entry name" value="Crossover junction endodeoxyribonuclease RuvC"/>
    <property type="match status" value="1"/>
</dbReference>
<keyword evidence="11 13" id="KW-0234">DNA repair</keyword>
<gene>
    <name evidence="13 15" type="primary">ruvC</name>
    <name evidence="15" type="ORF">KZZ10_13480</name>
</gene>
<dbReference type="Gene3D" id="3.30.420.10">
    <property type="entry name" value="Ribonuclease H-like superfamily/Ribonuclease H"/>
    <property type="match status" value="1"/>
</dbReference>
<proteinExistence type="inferred from homology"/>
<keyword evidence="6 13" id="KW-0227">DNA damage</keyword>
<dbReference type="PRINTS" id="PR00696">
    <property type="entry name" value="RSOLVASERUVC"/>
</dbReference>
<evidence type="ECO:0000313" key="16">
    <source>
        <dbReference type="Proteomes" id="UP000739565"/>
    </source>
</evidence>
<comment type="catalytic activity">
    <reaction evidence="12 13">
        <text>Endonucleolytic cleavage at a junction such as a reciprocal single-stranded crossover between two homologous DNA duplexes (Holliday junction).</text>
        <dbReference type="EC" id="3.1.21.10"/>
    </reaction>
</comment>
<keyword evidence="9 13" id="KW-0238">DNA-binding</keyword>
<dbReference type="InterPro" id="IPR020563">
    <property type="entry name" value="X-over_junc_endoDNase_Mg_BS"/>
</dbReference>
<feature type="active site" evidence="13">
    <location>
        <position position="7"/>
    </location>
</feature>
<feature type="active site" evidence="13">
    <location>
        <position position="67"/>
    </location>
</feature>
<keyword evidence="16" id="KW-1185">Reference proteome</keyword>
<evidence type="ECO:0000256" key="3">
    <source>
        <dbReference type="ARBA" id="ARBA00022722"/>
    </source>
</evidence>
<dbReference type="SUPFAM" id="SSF53098">
    <property type="entry name" value="Ribonuclease H-like"/>
    <property type="match status" value="1"/>
</dbReference>
<dbReference type="NCBIfam" id="TIGR00228">
    <property type="entry name" value="ruvC"/>
    <property type="match status" value="1"/>
</dbReference>
<accession>A0A953NBU8</accession>
<keyword evidence="4 13" id="KW-0479">Metal-binding</keyword>
<dbReference type="RefSeq" id="WP_259662044.1">
    <property type="nucleotide sequence ID" value="NZ_JAHXRI010000010.1"/>
</dbReference>
<evidence type="ECO:0000256" key="11">
    <source>
        <dbReference type="ARBA" id="ARBA00023204"/>
    </source>
</evidence>
<keyword evidence="5 13" id="KW-0255">Endonuclease</keyword>
<reference evidence="15" key="1">
    <citation type="submission" date="2021-07" db="EMBL/GenBank/DDBJ databases">
        <title>New genus and species of the family Alcaligenaceae.</title>
        <authorList>
            <person name="Hahn M.W."/>
        </authorList>
    </citation>
    <scope>NUCLEOTIDE SEQUENCE</scope>
    <source>
        <strain evidence="15">LF4-65</strain>
    </source>
</reference>
<keyword evidence="10 13" id="KW-0233">DNA recombination</keyword>
<dbReference type="GO" id="GO:0006310">
    <property type="term" value="P:DNA recombination"/>
    <property type="evidence" value="ECO:0007669"/>
    <property type="project" value="UniProtKB-UniRule"/>
</dbReference>
<dbReference type="Proteomes" id="UP000739565">
    <property type="component" value="Unassembled WGS sequence"/>
</dbReference>
<keyword evidence="2 13" id="KW-0963">Cytoplasm</keyword>
<dbReference type="InterPro" id="IPR002176">
    <property type="entry name" value="X-over_junc_endoDNase_RuvC"/>
</dbReference>
<evidence type="ECO:0000256" key="4">
    <source>
        <dbReference type="ARBA" id="ARBA00022723"/>
    </source>
</evidence>
<dbReference type="GO" id="GO:0048476">
    <property type="term" value="C:Holliday junction resolvase complex"/>
    <property type="evidence" value="ECO:0007669"/>
    <property type="project" value="UniProtKB-UniRule"/>
</dbReference>
<dbReference type="EC" id="3.1.21.10" evidence="13 14"/>
<dbReference type="GO" id="GO:0003677">
    <property type="term" value="F:DNA binding"/>
    <property type="evidence" value="ECO:0007669"/>
    <property type="project" value="UniProtKB-KW"/>
</dbReference>
<evidence type="ECO:0000256" key="14">
    <source>
        <dbReference type="NCBIfam" id="TIGR00228"/>
    </source>
</evidence>
<evidence type="ECO:0000256" key="8">
    <source>
        <dbReference type="ARBA" id="ARBA00022842"/>
    </source>
</evidence>
<feature type="binding site" evidence="13">
    <location>
        <position position="139"/>
    </location>
    <ligand>
        <name>Mg(2+)</name>
        <dbReference type="ChEBI" id="CHEBI:18420"/>
        <label>1</label>
    </ligand>
</feature>
<dbReference type="CDD" id="cd16962">
    <property type="entry name" value="RuvC"/>
    <property type="match status" value="1"/>
</dbReference>
<dbReference type="InterPro" id="IPR012337">
    <property type="entry name" value="RNaseH-like_sf"/>
</dbReference>
<dbReference type="PROSITE" id="PS01321">
    <property type="entry name" value="RUVC"/>
    <property type="match status" value="1"/>
</dbReference>
<dbReference type="Pfam" id="PF02075">
    <property type="entry name" value="RuvC"/>
    <property type="match status" value="1"/>
</dbReference>
<evidence type="ECO:0000256" key="2">
    <source>
        <dbReference type="ARBA" id="ARBA00022490"/>
    </source>
</evidence>
<name>A0A953NBU8_9BURK</name>
<comment type="cofactor">
    <cofactor evidence="13">
        <name>Mg(2+)</name>
        <dbReference type="ChEBI" id="CHEBI:18420"/>
    </cofactor>
    <text evidence="13">Binds 2 Mg(2+) ion per subunit.</text>
</comment>
<protein>
    <recommendedName>
        <fullName evidence="13 14">Crossover junction endodeoxyribonuclease RuvC</fullName>
        <ecNumber evidence="13 14">3.1.21.10</ecNumber>
    </recommendedName>
    <alternativeName>
        <fullName evidence="13">Holliday junction nuclease RuvC</fullName>
    </alternativeName>
    <alternativeName>
        <fullName evidence="13">Holliday junction resolvase RuvC</fullName>
    </alternativeName>
</protein>
<feature type="active site" evidence="13">
    <location>
        <position position="139"/>
    </location>
</feature>
<keyword evidence="3 13" id="KW-0540">Nuclease</keyword>
<dbReference type="HAMAP" id="MF_00034">
    <property type="entry name" value="RuvC"/>
    <property type="match status" value="1"/>
</dbReference>
<dbReference type="GO" id="GO:0006281">
    <property type="term" value="P:DNA repair"/>
    <property type="evidence" value="ECO:0007669"/>
    <property type="project" value="UniProtKB-UniRule"/>
</dbReference>
<organism evidence="15 16">
    <name type="scientific">Zwartia hollandica</name>
    <dbReference type="NCBI Taxonomy" id="324606"/>
    <lineage>
        <taxon>Bacteria</taxon>
        <taxon>Pseudomonadati</taxon>
        <taxon>Pseudomonadota</taxon>
        <taxon>Betaproteobacteria</taxon>
        <taxon>Burkholderiales</taxon>
        <taxon>Alcaligenaceae</taxon>
        <taxon>Zwartia</taxon>
    </lineage>
</organism>
<sequence length="183" mass="19648">MRILGVDPGLRRTGFGVIDVQGAKLSYVASGTIVVPTDVTLPLRLKVILDNLRQIVEDTKPDVAALEIVFMNTNPASTLLLGQARGAALCALADRDLAVHEYTALQIKKSVVGAGRAAKEQVQMMVQRLLRLDGIPAPDSADALACAICHAHIAPLTEKLSQMNYQTRTSRGRSRVRAGRLLG</sequence>
<keyword evidence="8 13" id="KW-0460">Magnesium</keyword>